<gene>
    <name evidence="5" type="ORF">KSL4_0743</name>
    <name evidence="4" type="ORF">PL111_1123</name>
</gene>
<dbReference type="Pfam" id="PF17929">
    <property type="entry name" value="TetR_C_34"/>
    <property type="match status" value="1"/>
</dbReference>
<dbReference type="EMBL" id="FBTU01000008">
    <property type="protein sequence ID" value="CUW07084.1"/>
    <property type="molecule type" value="Genomic_DNA"/>
</dbReference>
<evidence type="ECO:0000313" key="5">
    <source>
        <dbReference type="EMBL" id="CUW14245.1"/>
    </source>
</evidence>
<sequence length="218" mass="25173">MERARSEKNIILRKNKIISTCHSAYKKVGYNGINLDKIASESGITRPTLYKYFNNKEDILLLILENEITLFTEELQKEFAVKKKYDVSDIVKKWVETVKKYSDLLSLYSLSFTVLEEKASYENLKSYKKSGINNLYKIEQILNRLFPDVETSKLSETVVIILATISGLYTATQLTEKQESILSELNGDLNLDFKELLTTFLYGTFKQLHSENAILQEK</sequence>
<reference evidence="6 7" key="1">
    <citation type="submission" date="2015-12" db="EMBL/GenBank/DDBJ databases">
        <authorList>
            <person name="Andreevskaya M."/>
        </authorList>
    </citation>
    <scope>NUCLEOTIDE SEQUENCE [LARGE SCALE GENOMIC DNA]</scope>
    <source>
        <strain evidence="5 7">KSL4-2</strain>
        <strain evidence="4 6">PL111</strain>
    </source>
</reference>
<evidence type="ECO:0000256" key="1">
    <source>
        <dbReference type="ARBA" id="ARBA00023125"/>
    </source>
</evidence>
<protein>
    <submittedName>
        <fullName evidence="4">Transcriptional regulator, TetR family</fullName>
    </submittedName>
</protein>
<dbReference type="PRINTS" id="PR00455">
    <property type="entry name" value="HTHTETR"/>
</dbReference>
<dbReference type="Proteomes" id="UP000199047">
    <property type="component" value="Unassembled WGS sequence"/>
</dbReference>
<dbReference type="PANTHER" id="PTHR43479:SF11">
    <property type="entry name" value="ACREF_ENVCD OPERON REPRESSOR-RELATED"/>
    <property type="match status" value="1"/>
</dbReference>
<comment type="caution">
    <text evidence="4">The sequence shown here is derived from an EMBL/GenBank/DDBJ whole genome shotgun (WGS) entry which is preliminary data.</text>
</comment>
<keyword evidence="1 2" id="KW-0238">DNA-binding</keyword>
<dbReference type="RefSeq" id="WP_060391582.1">
    <property type="nucleotide sequence ID" value="NZ_FBSX01000004.1"/>
</dbReference>
<dbReference type="PANTHER" id="PTHR43479">
    <property type="entry name" value="ACREF/ENVCD OPERON REPRESSOR-RELATED"/>
    <property type="match status" value="1"/>
</dbReference>
<proteinExistence type="predicted"/>
<dbReference type="SUPFAM" id="SSF46689">
    <property type="entry name" value="Homeodomain-like"/>
    <property type="match status" value="1"/>
</dbReference>
<evidence type="ECO:0000256" key="2">
    <source>
        <dbReference type="PROSITE-ProRule" id="PRU00335"/>
    </source>
</evidence>
<evidence type="ECO:0000259" key="3">
    <source>
        <dbReference type="PROSITE" id="PS50977"/>
    </source>
</evidence>
<dbReference type="InterPro" id="IPR041483">
    <property type="entry name" value="TetR_C_34"/>
</dbReference>
<organism evidence="4 6">
    <name type="scientific">Leuconostoc inhae</name>
    <dbReference type="NCBI Taxonomy" id="178001"/>
    <lineage>
        <taxon>Bacteria</taxon>
        <taxon>Bacillati</taxon>
        <taxon>Bacillota</taxon>
        <taxon>Bacilli</taxon>
        <taxon>Lactobacillales</taxon>
        <taxon>Lactobacillaceae</taxon>
        <taxon>Leuconostoc</taxon>
    </lineage>
</organism>
<evidence type="ECO:0000313" key="4">
    <source>
        <dbReference type="EMBL" id="CUW07084.1"/>
    </source>
</evidence>
<dbReference type="InterPro" id="IPR050624">
    <property type="entry name" value="HTH-type_Tx_Regulator"/>
</dbReference>
<dbReference type="PROSITE" id="PS50977">
    <property type="entry name" value="HTH_TETR_2"/>
    <property type="match status" value="1"/>
</dbReference>
<feature type="domain" description="HTH tetR-type" evidence="3">
    <location>
        <begin position="11"/>
        <end position="71"/>
    </location>
</feature>
<dbReference type="InterPro" id="IPR009057">
    <property type="entry name" value="Homeodomain-like_sf"/>
</dbReference>
<dbReference type="InterPro" id="IPR001647">
    <property type="entry name" value="HTH_TetR"/>
</dbReference>
<dbReference type="AlphaFoldDB" id="A0AAN2QUP3"/>
<name>A0AAN2QUP3_9LACO</name>
<evidence type="ECO:0000313" key="6">
    <source>
        <dbReference type="Proteomes" id="UP000198868"/>
    </source>
</evidence>
<keyword evidence="7" id="KW-1185">Reference proteome</keyword>
<feature type="DNA-binding region" description="H-T-H motif" evidence="2">
    <location>
        <begin position="34"/>
        <end position="53"/>
    </location>
</feature>
<dbReference type="EMBL" id="FBTB01000018">
    <property type="protein sequence ID" value="CUW14245.1"/>
    <property type="molecule type" value="Genomic_DNA"/>
</dbReference>
<dbReference type="Proteomes" id="UP000198868">
    <property type="component" value="Unassembled WGS sequence"/>
</dbReference>
<accession>A0AAN2QUP3</accession>
<dbReference type="Pfam" id="PF00440">
    <property type="entry name" value="TetR_N"/>
    <property type="match status" value="1"/>
</dbReference>
<dbReference type="GO" id="GO:0003677">
    <property type="term" value="F:DNA binding"/>
    <property type="evidence" value="ECO:0007669"/>
    <property type="project" value="UniProtKB-UniRule"/>
</dbReference>
<dbReference type="Gene3D" id="1.10.357.10">
    <property type="entry name" value="Tetracycline Repressor, domain 2"/>
    <property type="match status" value="1"/>
</dbReference>
<evidence type="ECO:0000313" key="7">
    <source>
        <dbReference type="Proteomes" id="UP000199047"/>
    </source>
</evidence>